<dbReference type="Proteomes" id="UP000312495">
    <property type="component" value="Unassembled WGS sequence"/>
</dbReference>
<gene>
    <name evidence="1" type="ORF">FHY71_10165</name>
</gene>
<accession>A0A5C5A7T1</accession>
<reference evidence="1 2" key="1">
    <citation type="submission" date="2019-06" db="EMBL/GenBank/DDBJ databases">
        <title>Biocontrol Bacillus strains from Vietnam.</title>
        <authorList>
            <person name="Borriss R."/>
            <person name="Lasch P."/>
            <person name="Thanh Tam L.T."/>
            <person name="Luong P.T."/>
            <person name="Phuong Thao L.T."/>
            <person name="Kim Chung L.T."/>
        </authorList>
    </citation>
    <scope>NUCLEOTIDE SEQUENCE [LARGE SCALE GENOMIC DNA]</scope>
    <source>
        <strain evidence="1 2">SN1</strain>
    </source>
</reference>
<protein>
    <submittedName>
        <fullName evidence="1">Uncharacterized protein</fullName>
    </submittedName>
</protein>
<name>A0A5C5A7T1_9BACI</name>
<proteinExistence type="predicted"/>
<sequence length="65" mass="7585">MSDFPIISAQLEIYQRFLRYISTTQNISTYRQITGPYNKKGCSKIKLGVPLLLYEFSLLPCFDFL</sequence>
<comment type="caution">
    <text evidence="1">The sequence shown here is derived from an EMBL/GenBank/DDBJ whole genome shotgun (WGS) entry which is preliminary data.</text>
</comment>
<dbReference type="AlphaFoldDB" id="A0A5C5A7T1"/>
<dbReference type="EMBL" id="VEPV01000003">
    <property type="protein sequence ID" value="TNP15174.1"/>
    <property type="molecule type" value="Genomic_DNA"/>
</dbReference>
<organism evidence="1 2">
    <name type="scientific">Bacillus tropicus</name>
    <dbReference type="NCBI Taxonomy" id="2026188"/>
    <lineage>
        <taxon>Bacteria</taxon>
        <taxon>Bacillati</taxon>
        <taxon>Bacillota</taxon>
        <taxon>Bacilli</taxon>
        <taxon>Bacillales</taxon>
        <taxon>Bacillaceae</taxon>
        <taxon>Bacillus</taxon>
        <taxon>Bacillus cereus group</taxon>
    </lineage>
</organism>
<evidence type="ECO:0000313" key="2">
    <source>
        <dbReference type="Proteomes" id="UP000312495"/>
    </source>
</evidence>
<evidence type="ECO:0000313" key="1">
    <source>
        <dbReference type="EMBL" id="TNP15174.1"/>
    </source>
</evidence>